<keyword evidence="5" id="KW-0568">Pathogenesis-related protein</keyword>
<comment type="similarity">
    <text evidence="1">Belongs to the CRISP family.</text>
</comment>
<dbReference type="CDD" id="cd05381">
    <property type="entry name" value="CAP_PR-1"/>
    <property type="match status" value="1"/>
</dbReference>
<dbReference type="AlphaFoldDB" id="A0A5N6N609"/>
<keyword evidence="2 6" id="KW-0732">Signal</keyword>
<keyword evidence="4" id="KW-1015">Disulfide bond</keyword>
<dbReference type="InterPro" id="IPR014044">
    <property type="entry name" value="CAP_dom"/>
</dbReference>
<reference evidence="8 9" key="1">
    <citation type="submission" date="2019-05" db="EMBL/GenBank/DDBJ databases">
        <title>Mikania micrantha, genome provides insights into the molecular mechanism of rapid growth.</title>
        <authorList>
            <person name="Liu B."/>
        </authorList>
    </citation>
    <scope>NUCLEOTIDE SEQUENCE [LARGE SCALE GENOMIC DNA]</scope>
    <source>
        <strain evidence="8">NLD-2019</strain>
        <tissue evidence="8">Leaf</tissue>
    </source>
</reference>
<dbReference type="GO" id="GO:0005576">
    <property type="term" value="C:extracellular region"/>
    <property type="evidence" value="ECO:0007669"/>
    <property type="project" value="InterPro"/>
</dbReference>
<dbReference type="SMART" id="SM00198">
    <property type="entry name" value="SCP"/>
    <property type="match status" value="1"/>
</dbReference>
<dbReference type="FunFam" id="3.40.33.10:FF:000006">
    <property type="entry name" value="Putative pathogenesis-related protein 1"/>
    <property type="match status" value="1"/>
</dbReference>
<dbReference type="InterPro" id="IPR035940">
    <property type="entry name" value="CAP_sf"/>
</dbReference>
<gene>
    <name evidence="8" type="ORF">E3N88_25361</name>
</gene>
<dbReference type="PROSITE" id="PS01009">
    <property type="entry name" value="CRISP_1"/>
    <property type="match status" value="1"/>
</dbReference>
<evidence type="ECO:0000259" key="7">
    <source>
        <dbReference type="SMART" id="SM00198"/>
    </source>
</evidence>
<evidence type="ECO:0000313" key="9">
    <source>
        <dbReference type="Proteomes" id="UP000326396"/>
    </source>
</evidence>
<dbReference type="Pfam" id="PF00188">
    <property type="entry name" value="CAP"/>
    <property type="match status" value="1"/>
</dbReference>
<dbReference type="EMBL" id="SZYD01000013">
    <property type="protein sequence ID" value="KAD4385193.1"/>
    <property type="molecule type" value="Genomic_DNA"/>
</dbReference>
<dbReference type="PROSITE" id="PS01010">
    <property type="entry name" value="CRISP_2"/>
    <property type="match status" value="1"/>
</dbReference>
<dbReference type="GO" id="GO:0098542">
    <property type="term" value="P:defense response to other organism"/>
    <property type="evidence" value="ECO:0007669"/>
    <property type="project" value="UniProtKB-ARBA"/>
</dbReference>
<evidence type="ECO:0000256" key="6">
    <source>
        <dbReference type="SAM" id="SignalP"/>
    </source>
</evidence>
<comment type="caution">
    <text evidence="8">The sequence shown here is derived from an EMBL/GenBank/DDBJ whole genome shotgun (WGS) entry which is preliminary data.</text>
</comment>
<feature type="domain" description="SCP" evidence="7">
    <location>
        <begin position="25"/>
        <end position="157"/>
    </location>
</feature>
<dbReference type="Gene3D" id="3.40.33.10">
    <property type="entry name" value="CAP"/>
    <property type="match status" value="1"/>
</dbReference>
<sequence>MGSFKLLALACFFTLAMFHITHAQNSPQDYLDAHNRARAEVGVGNMVWDANLAAYASNYANQRIGDCNLIHSGGPYGENLAKGGGEFTGVDAVNLWVGEKTFYDHASNTCTQGEECRHYTQVVWRNSVQLGCDRVQCANDGSWFIICSYNPPGNYLGESPY</sequence>
<evidence type="ECO:0000256" key="1">
    <source>
        <dbReference type="ARBA" id="ARBA00009923"/>
    </source>
</evidence>
<proteinExistence type="inferred from homology"/>
<evidence type="ECO:0000256" key="4">
    <source>
        <dbReference type="ARBA" id="ARBA00023157"/>
    </source>
</evidence>
<keyword evidence="9" id="KW-1185">Reference proteome</keyword>
<dbReference type="PANTHER" id="PTHR10334">
    <property type="entry name" value="CYSTEINE-RICH SECRETORY PROTEIN-RELATED"/>
    <property type="match status" value="1"/>
</dbReference>
<dbReference type="SUPFAM" id="SSF55797">
    <property type="entry name" value="PR-1-like"/>
    <property type="match status" value="1"/>
</dbReference>
<dbReference type="PRINTS" id="PR00837">
    <property type="entry name" value="V5TPXLIKE"/>
</dbReference>
<name>A0A5N6N609_9ASTR</name>
<feature type="signal peptide" evidence="6">
    <location>
        <begin position="1"/>
        <end position="23"/>
    </location>
</feature>
<dbReference type="Proteomes" id="UP000326396">
    <property type="component" value="Linkage Group LG3"/>
</dbReference>
<evidence type="ECO:0000256" key="2">
    <source>
        <dbReference type="ARBA" id="ARBA00022729"/>
    </source>
</evidence>
<feature type="chain" id="PRO_5024399073" description="SCP domain-containing protein" evidence="6">
    <location>
        <begin position="24"/>
        <end position="161"/>
    </location>
</feature>
<evidence type="ECO:0000313" key="8">
    <source>
        <dbReference type="EMBL" id="KAD4385193.1"/>
    </source>
</evidence>
<evidence type="ECO:0000256" key="3">
    <source>
        <dbReference type="ARBA" id="ARBA00022821"/>
    </source>
</evidence>
<keyword evidence="3" id="KW-0611">Plant defense</keyword>
<organism evidence="8 9">
    <name type="scientific">Mikania micrantha</name>
    <name type="common">bitter vine</name>
    <dbReference type="NCBI Taxonomy" id="192012"/>
    <lineage>
        <taxon>Eukaryota</taxon>
        <taxon>Viridiplantae</taxon>
        <taxon>Streptophyta</taxon>
        <taxon>Embryophyta</taxon>
        <taxon>Tracheophyta</taxon>
        <taxon>Spermatophyta</taxon>
        <taxon>Magnoliopsida</taxon>
        <taxon>eudicotyledons</taxon>
        <taxon>Gunneridae</taxon>
        <taxon>Pentapetalae</taxon>
        <taxon>asterids</taxon>
        <taxon>campanulids</taxon>
        <taxon>Asterales</taxon>
        <taxon>Asteraceae</taxon>
        <taxon>Asteroideae</taxon>
        <taxon>Heliantheae alliance</taxon>
        <taxon>Eupatorieae</taxon>
        <taxon>Mikania</taxon>
    </lineage>
</organism>
<protein>
    <recommendedName>
        <fullName evidence="7">SCP domain-containing protein</fullName>
    </recommendedName>
</protein>
<evidence type="ECO:0000256" key="5">
    <source>
        <dbReference type="ARBA" id="ARBA00023265"/>
    </source>
</evidence>
<dbReference type="InterPro" id="IPR018244">
    <property type="entry name" value="Allrgn_V5/Tpx1_CS"/>
</dbReference>
<dbReference type="OrthoDB" id="337038at2759"/>
<accession>A0A5N6N609</accession>
<dbReference type="InterPro" id="IPR001283">
    <property type="entry name" value="CRISP-related"/>
</dbReference>